<dbReference type="RefSeq" id="YP_009315739.1">
    <property type="nucleotide sequence ID" value="NC_031668.1"/>
</dbReference>
<feature type="transmembrane region" description="Helical" evidence="1">
    <location>
        <begin position="67"/>
        <end position="87"/>
    </location>
</feature>
<keyword evidence="1" id="KW-0812">Transmembrane</keyword>
<keyword evidence="2" id="KW-0150">Chloroplast</keyword>
<dbReference type="AlphaFoldDB" id="A0A1G4P0H7"/>
<accession>A0A1G4P0H7</accession>
<name>A0A1G4P0H7_9FLOR</name>
<evidence type="ECO:0000256" key="1">
    <source>
        <dbReference type="SAM" id="Phobius"/>
    </source>
</evidence>
<reference evidence="2" key="2">
    <citation type="submission" date="2016-10" db="EMBL/GenBank/DDBJ databases">
        <authorList>
            <person name="de Groot N.N."/>
        </authorList>
    </citation>
    <scope>NUCLEOTIDE SEQUENCE</scope>
    <source>
        <strain evidence="2">C.0024</strain>
    </source>
</reference>
<feature type="transmembrane region" description="Helical" evidence="1">
    <location>
        <begin position="99"/>
        <end position="118"/>
    </location>
</feature>
<feature type="transmembrane region" description="Helical" evidence="1">
    <location>
        <begin position="154"/>
        <end position="174"/>
    </location>
</feature>
<dbReference type="GeneID" id="30000427"/>
<reference evidence="2" key="1">
    <citation type="submission" date="2016-10" db="EMBL/GenBank/DDBJ databases">
        <title>Chloroplast genomes as a tool to resolve red algal phylogenies: a case study in the Nemaliales.</title>
        <authorList>
            <person name="Costa J.F."/>
            <person name="Lin S.M."/>
            <person name="Macaya E.C."/>
            <person name="Fernandez-Garcia C."/>
            <person name="Verbruggen H."/>
        </authorList>
    </citation>
    <scope>NUCLEOTIDE SEQUENCE</scope>
    <source>
        <strain evidence="2">C.0024</strain>
    </source>
</reference>
<keyword evidence="2" id="KW-0934">Plastid</keyword>
<protein>
    <submittedName>
        <fullName evidence="2">Uncharacterized protein</fullName>
    </submittedName>
</protein>
<keyword evidence="1" id="KW-1133">Transmembrane helix</keyword>
<feature type="transmembrane region" description="Helical" evidence="1">
    <location>
        <begin position="130"/>
        <end position="148"/>
    </location>
</feature>
<sequence length="265" mass="31594">MVIFNQYLNLPASWLTRLSTRSKFIIISIYIILATFCSLRILIIQHILLIILWKLALEEYPIVYKRYYSTLLLIYFFYCICVITTPYCTSVSLQIPYSFQISIPLLSIWNYIVGYNSCIYCNVYNVYQYLYIYLPLLLTRSYLLFINYFSIYSFIIYTTSSEQIIINIVSILLGTRYQKTCKDSIIVITLSSEFISILHNKFRYTQTTLLLRGITQLQAMSSIFYLSKLIFVQYKKICMILVNNMLYSVYSKELLYYNIYFWLIT</sequence>
<keyword evidence="1" id="KW-0472">Membrane</keyword>
<evidence type="ECO:0000313" key="2">
    <source>
        <dbReference type="EMBL" id="SCW24397.1"/>
    </source>
</evidence>
<proteinExistence type="predicted"/>
<gene>
    <name evidence="2" type="primary">ORF_5</name>
    <name evidence="2" type="ORF">C00024_108</name>
</gene>
<feature type="transmembrane region" description="Helical" evidence="1">
    <location>
        <begin position="24"/>
        <end position="55"/>
    </location>
</feature>
<dbReference type="EMBL" id="LT622878">
    <property type="protein sequence ID" value="SCW24397.1"/>
    <property type="molecule type" value="Genomic_DNA"/>
</dbReference>
<geneLocation type="chloroplast" evidence="2"/>
<organism evidence="2">
    <name type="scientific">Trichogloeopsis pedicellata</name>
    <dbReference type="NCBI Taxonomy" id="1495610"/>
    <lineage>
        <taxon>Eukaryota</taxon>
        <taxon>Rhodophyta</taxon>
        <taxon>Florideophyceae</taxon>
        <taxon>Nemaliophycidae</taxon>
        <taxon>Nemaliales</taxon>
        <taxon>Liagoraceae</taxon>
        <taxon>Trichogloeopsis</taxon>
    </lineage>
</organism>